<feature type="compositionally biased region" description="Basic residues" evidence="1">
    <location>
        <begin position="65"/>
        <end position="76"/>
    </location>
</feature>
<feature type="non-terminal residue" evidence="2">
    <location>
        <position position="107"/>
    </location>
</feature>
<feature type="compositionally biased region" description="Basic and acidic residues" evidence="1">
    <location>
        <begin position="14"/>
        <end position="27"/>
    </location>
</feature>
<protein>
    <submittedName>
        <fullName evidence="2">Ferredoxin, 2Fe-2S</fullName>
    </submittedName>
</protein>
<name>A0A6J4JIJ4_9PROT</name>
<organism evidence="2">
    <name type="scientific">uncultured Acetobacteraceae bacterium</name>
    <dbReference type="NCBI Taxonomy" id="169975"/>
    <lineage>
        <taxon>Bacteria</taxon>
        <taxon>Pseudomonadati</taxon>
        <taxon>Pseudomonadota</taxon>
        <taxon>Alphaproteobacteria</taxon>
        <taxon>Acetobacterales</taxon>
        <taxon>Acetobacteraceae</taxon>
        <taxon>environmental samples</taxon>
    </lineage>
</organism>
<dbReference type="AlphaFoldDB" id="A0A6J4JIJ4"/>
<reference evidence="2" key="1">
    <citation type="submission" date="2020-02" db="EMBL/GenBank/DDBJ databases">
        <authorList>
            <person name="Meier V. D."/>
        </authorList>
    </citation>
    <scope>NUCLEOTIDE SEQUENCE</scope>
    <source>
        <strain evidence="2">AVDCRST_MAG08</strain>
    </source>
</reference>
<feature type="compositionally biased region" description="Basic residues" evidence="1">
    <location>
        <begin position="28"/>
        <end position="55"/>
    </location>
</feature>
<evidence type="ECO:0000313" key="2">
    <source>
        <dbReference type="EMBL" id="CAA9278331.1"/>
    </source>
</evidence>
<accession>A0A6J4JIJ4</accession>
<dbReference type="EMBL" id="CADCTG010000271">
    <property type="protein sequence ID" value="CAA9278331.1"/>
    <property type="molecule type" value="Genomic_DNA"/>
</dbReference>
<proteinExistence type="predicted"/>
<feature type="region of interest" description="Disordered" evidence="1">
    <location>
        <begin position="1"/>
        <end position="107"/>
    </location>
</feature>
<gene>
    <name evidence="2" type="ORF">AVDCRST_MAG08-3618</name>
</gene>
<sequence length="107" mass="12142">AEYRLRTPGRRARGAGDRRRDERDARRHGAGHRRHRGGVRRQLHVRHLPRLHRTVAARATPRDVRRGRRAARRHGQRAPAQQPLELPDRSDAGDGRLGGEPARTAGV</sequence>
<feature type="non-terminal residue" evidence="2">
    <location>
        <position position="1"/>
    </location>
</feature>
<evidence type="ECO:0000256" key="1">
    <source>
        <dbReference type="SAM" id="MobiDB-lite"/>
    </source>
</evidence>